<protein>
    <submittedName>
        <fullName evidence="1">Uncharacterized protein</fullName>
    </submittedName>
</protein>
<reference evidence="1 2" key="1">
    <citation type="submission" date="2019-03" db="EMBL/GenBank/DDBJ databases">
        <title>Genomic Encyclopedia of Type Strains, Phase IV (KMG-IV): sequencing the most valuable type-strain genomes for metagenomic binning, comparative biology and taxonomic classification.</title>
        <authorList>
            <person name="Goeker M."/>
        </authorList>
    </citation>
    <scope>NUCLEOTIDE SEQUENCE [LARGE SCALE GENOMIC DNA]</scope>
    <source>
        <strain evidence="1 2">DSM 45707</strain>
    </source>
</reference>
<accession>A0A4R3L9P8</accession>
<dbReference type="RefSeq" id="WP_165875751.1">
    <property type="nucleotide sequence ID" value="NZ_SMAG01000001.1"/>
</dbReference>
<sequence length="127" mass="15179">MKLEDNQFLYLKWDFLNQNDWIVQYYENLFKNYDLTGLEYIKKIKETNNAYPLDCPDWLHSAIQKSQNIILTNYKDGHQVNPIDYTESALLDLAGMHGSWPTTKEVKKLLLERWYQLKIPVKSNEYA</sequence>
<name>A0A4R3L9P8_9BACL</name>
<proteinExistence type="predicted"/>
<gene>
    <name evidence="1" type="ORF">EDD58_101453</name>
</gene>
<comment type="caution">
    <text evidence="1">The sequence shown here is derived from an EMBL/GenBank/DDBJ whole genome shotgun (WGS) entry which is preliminary data.</text>
</comment>
<organism evidence="1 2">
    <name type="scientific">Hazenella coriacea</name>
    <dbReference type="NCBI Taxonomy" id="1179467"/>
    <lineage>
        <taxon>Bacteria</taxon>
        <taxon>Bacillati</taxon>
        <taxon>Bacillota</taxon>
        <taxon>Bacilli</taxon>
        <taxon>Bacillales</taxon>
        <taxon>Thermoactinomycetaceae</taxon>
        <taxon>Hazenella</taxon>
    </lineage>
</organism>
<dbReference type="EMBL" id="SMAG01000001">
    <property type="protein sequence ID" value="TCS96811.1"/>
    <property type="molecule type" value="Genomic_DNA"/>
</dbReference>
<evidence type="ECO:0000313" key="1">
    <source>
        <dbReference type="EMBL" id="TCS96811.1"/>
    </source>
</evidence>
<keyword evidence="2" id="KW-1185">Reference proteome</keyword>
<evidence type="ECO:0000313" key="2">
    <source>
        <dbReference type="Proteomes" id="UP000294937"/>
    </source>
</evidence>
<dbReference type="Proteomes" id="UP000294937">
    <property type="component" value="Unassembled WGS sequence"/>
</dbReference>
<dbReference type="AlphaFoldDB" id="A0A4R3L9P8"/>